<dbReference type="InterPro" id="IPR049046">
    <property type="entry name" value="Beta-AFase-like_GH127_middle"/>
</dbReference>
<evidence type="ECO:0000259" key="2">
    <source>
        <dbReference type="Pfam" id="PF16375"/>
    </source>
</evidence>
<name>A0A1I7IJE7_9FLAO</name>
<gene>
    <name evidence="5" type="ORF">SAMN05216480_1175</name>
</gene>
<feature type="domain" description="DUF4986" evidence="2">
    <location>
        <begin position="553"/>
        <end position="637"/>
    </location>
</feature>
<dbReference type="InterPro" id="IPR008928">
    <property type="entry name" value="6-hairpin_glycosidase_sf"/>
</dbReference>
<dbReference type="Pfam" id="PF20736">
    <property type="entry name" value="Glyco_hydro127M"/>
    <property type="match status" value="1"/>
</dbReference>
<dbReference type="Pfam" id="PF07944">
    <property type="entry name" value="Beta-AFase-like_GH127_cat"/>
    <property type="match status" value="1"/>
</dbReference>
<keyword evidence="6" id="KW-1185">Reference proteome</keyword>
<dbReference type="STRING" id="1224947.SAMN05216480_1175"/>
<dbReference type="InterPro" id="IPR046544">
    <property type="entry name" value="GH146_SB_dom"/>
</dbReference>
<dbReference type="Pfam" id="PF20620">
    <property type="entry name" value="DUF6805"/>
    <property type="match status" value="1"/>
</dbReference>
<dbReference type="RefSeq" id="WP_093026266.1">
    <property type="nucleotide sequence ID" value="NZ_FPBK01000017.1"/>
</dbReference>
<evidence type="ECO:0000259" key="1">
    <source>
        <dbReference type="Pfam" id="PF07944"/>
    </source>
</evidence>
<dbReference type="InterPro" id="IPR012878">
    <property type="entry name" value="Beta-AFase-like_GH127_cat"/>
</dbReference>
<feature type="domain" description="Glycoside hydrolase GH146 substrate-binding" evidence="3">
    <location>
        <begin position="662"/>
        <end position="792"/>
    </location>
</feature>
<dbReference type="InterPro" id="IPR032275">
    <property type="entry name" value="DUF4986"/>
</dbReference>
<dbReference type="PANTHER" id="PTHR31151:SF0">
    <property type="entry name" value="PROLINE-TRNA LIGASE (DUF1680)"/>
    <property type="match status" value="1"/>
</dbReference>
<proteinExistence type="predicted"/>
<dbReference type="SUPFAM" id="SSF48208">
    <property type="entry name" value="Six-hairpin glycosidases"/>
    <property type="match status" value="1"/>
</dbReference>
<feature type="domain" description="Non-reducing end beta-L-arabinofuranosidase-like GH127 catalytic" evidence="1">
    <location>
        <begin position="40"/>
        <end position="421"/>
    </location>
</feature>
<dbReference type="Proteomes" id="UP000199138">
    <property type="component" value="Unassembled WGS sequence"/>
</dbReference>
<reference evidence="5 6" key="1">
    <citation type="submission" date="2016-10" db="EMBL/GenBank/DDBJ databases">
        <authorList>
            <person name="de Groot N.N."/>
        </authorList>
    </citation>
    <scope>NUCLEOTIDE SEQUENCE [LARGE SCALE GENOMIC DNA]</scope>
    <source>
        <strain evidence="5 6">CGMCC 1.12333</strain>
    </source>
</reference>
<evidence type="ECO:0000313" key="6">
    <source>
        <dbReference type="Proteomes" id="UP000199138"/>
    </source>
</evidence>
<protein>
    <submittedName>
        <fullName evidence="5">Uncharacterized protein</fullName>
    </submittedName>
</protein>
<accession>A0A1I7IJE7</accession>
<dbReference type="PROSITE" id="PS51257">
    <property type="entry name" value="PROKAR_LIPOPROTEIN"/>
    <property type="match status" value="1"/>
</dbReference>
<dbReference type="PANTHER" id="PTHR31151">
    <property type="entry name" value="PROLINE-TRNA LIGASE (DUF1680)"/>
    <property type="match status" value="1"/>
</dbReference>
<dbReference type="AlphaFoldDB" id="A0A1I7IJE7"/>
<dbReference type="EMBL" id="FPBK01000017">
    <property type="protein sequence ID" value="SFU73042.1"/>
    <property type="molecule type" value="Genomic_DNA"/>
</dbReference>
<dbReference type="Pfam" id="PF16375">
    <property type="entry name" value="DUF4986"/>
    <property type="match status" value="1"/>
</dbReference>
<dbReference type="OrthoDB" id="9757939at2"/>
<evidence type="ECO:0000313" key="5">
    <source>
        <dbReference type="EMBL" id="SFU73042.1"/>
    </source>
</evidence>
<evidence type="ECO:0000259" key="3">
    <source>
        <dbReference type="Pfam" id="PF20620"/>
    </source>
</evidence>
<feature type="domain" description="Non-reducing end beta-L-arabinofuranosidase-like GH127 middle" evidence="4">
    <location>
        <begin position="431"/>
        <end position="525"/>
    </location>
</feature>
<evidence type="ECO:0000259" key="4">
    <source>
        <dbReference type="Pfam" id="PF20736"/>
    </source>
</evidence>
<sequence length="796" mass="89974">MRKILLASIVVLSVLACDKASKSEAVPVDNGAISYFQLDQVKLLKSPFKNAEELDIKYLLELEPDRLLAPFLREAGLEPKAESYPNWENTGLDGHIGGHYVSALSLMYASTGNSTIKERLDYMLAELKRCQDANGNGYIGGVPGGSAMWKEIKEGNIRAGGFSLNDKWVPLYNIHKTYSGLRDAYLYTGSQEAKEMLIKFTDWMIAIVSDLSDEQIQELLISEHGGLNEVFADVAAITGSDKYLKLAKQFSHKEILDPLLNHEDKLTGMHANTQIPKVIGFERIAEIDGDTAWSNAANYFWDDVVNKRSVVIGGNSAYEHFHPTNDFTKMIMGTQGPETCNTYNMLKLTKMLYQDHGTENYMEYYEQALYNHILSTQDPETGGLVYFTQMRPGHYRVYSQPQTSFWCCVGSGIENHAKYGEMIYAHTDKSLIVNLFIPSSLQWKDKGVTLIQENSFPQEAATYFTVNTDSVSEFTLRLRNPKWTQGKASVTVNGETLEDLDTTQGYIAIHRKWNNGDKITFDLPMNLKAVQMPDDSNYFAYMYGPIVLAAKTGTDHLDGLFADASRGGHIAHGEIVPLNEIPTIVSKPNELTSKVSKVKDEPLHFKLGSLFPEEKYTDSLELIPFYQLHEARYMIYFPQATQEGLKEMQEKLEAQEAAERILEEKSEDVVLSGEQQPESDHFIKQDGTWTGYDYEQHFREGSGWFSYQMKNTAKKGKYVYVQYLDVDKLRACDIFINGKKLEHITSNGDDGKTLKTITVEIPDSLKDSKEFTVKITAANNLWMPKIVQVRVLNTRL</sequence>
<organism evidence="5 6">
    <name type="scientific">Pustulibacterium marinum</name>
    <dbReference type="NCBI Taxonomy" id="1224947"/>
    <lineage>
        <taxon>Bacteria</taxon>
        <taxon>Pseudomonadati</taxon>
        <taxon>Bacteroidota</taxon>
        <taxon>Flavobacteriia</taxon>
        <taxon>Flavobacteriales</taxon>
        <taxon>Flavobacteriaceae</taxon>
        <taxon>Pustulibacterium</taxon>
    </lineage>
</organism>
<dbReference type="GO" id="GO:0005975">
    <property type="term" value="P:carbohydrate metabolic process"/>
    <property type="evidence" value="ECO:0007669"/>
    <property type="project" value="InterPro"/>
</dbReference>